<dbReference type="SMART" id="SM00316">
    <property type="entry name" value="S1"/>
    <property type="match status" value="1"/>
</dbReference>
<proteinExistence type="inferred from homology"/>
<dbReference type="AlphaFoldDB" id="A0A5J4KWR1"/>
<gene>
    <name evidence="11" type="ORF">A45J_1439</name>
</gene>
<dbReference type="Pfam" id="PF03725">
    <property type="entry name" value="RNase_PH_C"/>
    <property type="match status" value="1"/>
</dbReference>
<dbReference type="Pfam" id="PF00013">
    <property type="entry name" value="KH_1"/>
    <property type="match status" value="1"/>
</dbReference>
<sequence length="706" mass="77853">MMTKVELDIKGKSLVIETGQMAKQSSGAVVIKYGDTVVLATAVADKRVKEGLDFFPLTIDYQEKTYSAGKIPGGFFKREGKPSEKEVLTSRLIDRPIRPLFPKGFYSETQGIASVLSYGSENVSDILGIIGMSAAIHISDIPFNGPVGAVRIGRLKGDKDLIINPELSEVDNLDLNLVVAGTEDAVTMVEGGGAEVSELLILEAIDLAHKEIKRVVAVQNELRKLVGKEKRQLVALEERPEFAKQIRDFVAERMKEAIRIPGKQRRQEALDIILEDTIKHFNTLENGEKFFGDSAKDLTRDIANIFDDYEKEIVRNMILYEGVRADGRKPDEIRHIECHTGILPRAHGSALFIRGETQSLVVTTLGTAEDEQKIDSLEGETYKSFMLHYNFPPFSVGEVKPLRSPGRREIGHGALAERALKYVIPSKEIFPYTIRVVSDILESNGSSSMATVCGATLSLMDAGVPISSPVAGIAMGLIKEEEKVVVLTDILGLEDHLGDMDFKVAGTENGITAFQMDVKISGVSREIMRNALEQARIGRLYILDRMKEAMPFPKKELSPHAPRIYTMQIKQDKIRDVIGTGGKVIRGIIEQTGVKIDINDTGLINIASPDEESAKKAIDIINGIVAEAELGRIYMGKVVRIADFGAFVEILPGVDGLLHISQISDKRIAKVTDELNVGDEVLVKVIEIDNQGRIRLSRKEAMRERQ</sequence>
<dbReference type="InterPro" id="IPR001247">
    <property type="entry name" value="ExoRNase_PH_dom1"/>
</dbReference>
<keyword evidence="7" id="KW-0479">Metal-binding</keyword>
<dbReference type="PROSITE" id="PS50084">
    <property type="entry name" value="KH_TYPE_1"/>
    <property type="match status" value="1"/>
</dbReference>
<reference evidence="11" key="1">
    <citation type="submission" date="2019-10" db="EMBL/GenBank/DDBJ databases">
        <title>Metagenomic sequencing of thiosulfate-disproportionating enrichment culture.</title>
        <authorList>
            <person name="Umezawa K."/>
            <person name="Kojima H."/>
            <person name="Fukui M."/>
        </authorList>
    </citation>
    <scope>NUCLEOTIDE SEQUENCE</scope>
    <source>
        <strain evidence="11">45J</strain>
    </source>
</reference>
<evidence type="ECO:0000256" key="9">
    <source>
        <dbReference type="ARBA" id="ARBA00022884"/>
    </source>
</evidence>
<dbReference type="InterPro" id="IPR015848">
    <property type="entry name" value="PNPase_PH_RNA-bd_bac/org-type"/>
</dbReference>
<dbReference type="InterPro" id="IPR036612">
    <property type="entry name" value="KH_dom_type_1_sf"/>
</dbReference>
<dbReference type="PANTHER" id="PTHR11252">
    <property type="entry name" value="POLYRIBONUCLEOTIDE NUCLEOTIDYLTRANSFERASE"/>
    <property type="match status" value="1"/>
</dbReference>
<dbReference type="Gene3D" id="2.40.50.140">
    <property type="entry name" value="Nucleic acid-binding proteins"/>
    <property type="match status" value="1"/>
</dbReference>
<evidence type="ECO:0000256" key="4">
    <source>
        <dbReference type="ARBA" id="ARBA00022490"/>
    </source>
</evidence>
<evidence type="ECO:0000256" key="5">
    <source>
        <dbReference type="ARBA" id="ARBA00022679"/>
    </source>
</evidence>
<dbReference type="InterPro" id="IPR012162">
    <property type="entry name" value="PNPase"/>
</dbReference>
<dbReference type="SUPFAM" id="SSF54791">
    <property type="entry name" value="Eukaryotic type KH-domain (KH-domain type I)"/>
    <property type="match status" value="1"/>
</dbReference>
<dbReference type="EMBL" id="BLAB01000001">
    <property type="protein sequence ID" value="GER93684.1"/>
    <property type="molecule type" value="Genomic_DNA"/>
</dbReference>
<comment type="similarity">
    <text evidence="2">Belongs to the polyribonucleotide nucleotidyltransferase family.</text>
</comment>
<dbReference type="GO" id="GO:0005829">
    <property type="term" value="C:cytosol"/>
    <property type="evidence" value="ECO:0007669"/>
    <property type="project" value="UniProtKB-ARBA"/>
</dbReference>
<dbReference type="InterPro" id="IPR015847">
    <property type="entry name" value="ExoRNase_PH_dom2"/>
</dbReference>
<organism evidence="11">
    <name type="scientific">hot springs metagenome</name>
    <dbReference type="NCBI Taxonomy" id="433727"/>
    <lineage>
        <taxon>unclassified sequences</taxon>
        <taxon>metagenomes</taxon>
        <taxon>ecological metagenomes</taxon>
    </lineage>
</organism>
<dbReference type="GO" id="GO:0003723">
    <property type="term" value="F:RNA binding"/>
    <property type="evidence" value="ECO:0007669"/>
    <property type="project" value="UniProtKB-KW"/>
</dbReference>
<dbReference type="FunFam" id="3.30.1370.10:FF:000001">
    <property type="entry name" value="Polyribonucleotide nucleotidyltransferase"/>
    <property type="match status" value="1"/>
</dbReference>
<evidence type="ECO:0000256" key="6">
    <source>
        <dbReference type="ARBA" id="ARBA00022695"/>
    </source>
</evidence>
<dbReference type="CDD" id="cd11364">
    <property type="entry name" value="RNase_PH_PNPase_2"/>
    <property type="match status" value="1"/>
</dbReference>
<dbReference type="Pfam" id="PF01138">
    <property type="entry name" value="RNase_PH"/>
    <property type="match status" value="2"/>
</dbReference>
<dbReference type="Pfam" id="PF03726">
    <property type="entry name" value="PNPase"/>
    <property type="match status" value="1"/>
</dbReference>
<dbReference type="SUPFAM" id="SSF55666">
    <property type="entry name" value="Ribonuclease PH domain 2-like"/>
    <property type="match status" value="2"/>
</dbReference>
<dbReference type="SMART" id="SM00322">
    <property type="entry name" value="KH"/>
    <property type="match status" value="1"/>
</dbReference>
<dbReference type="PANTHER" id="PTHR11252:SF0">
    <property type="entry name" value="POLYRIBONUCLEOTIDE NUCLEOTIDYLTRANSFERASE 1, MITOCHONDRIAL"/>
    <property type="match status" value="1"/>
</dbReference>
<evidence type="ECO:0000256" key="1">
    <source>
        <dbReference type="ARBA" id="ARBA00004496"/>
    </source>
</evidence>
<dbReference type="InterPro" id="IPR036345">
    <property type="entry name" value="ExoRNase_PH_dom2_sf"/>
</dbReference>
<evidence type="ECO:0000313" key="11">
    <source>
        <dbReference type="EMBL" id="GER93684.1"/>
    </source>
</evidence>
<dbReference type="SUPFAM" id="SSF50249">
    <property type="entry name" value="Nucleic acid-binding proteins"/>
    <property type="match status" value="1"/>
</dbReference>
<dbReference type="FunFam" id="3.30.230.70:FF:000002">
    <property type="entry name" value="Polyribonucleotide nucleotidyltransferase"/>
    <property type="match status" value="1"/>
</dbReference>
<dbReference type="Pfam" id="PF00575">
    <property type="entry name" value="S1"/>
    <property type="match status" value="1"/>
</dbReference>
<evidence type="ECO:0000256" key="3">
    <source>
        <dbReference type="ARBA" id="ARBA00012416"/>
    </source>
</evidence>
<dbReference type="PIRSF" id="PIRSF005499">
    <property type="entry name" value="PNPase"/>
    <property type="match status" value="1"/>
</dbReference>
<evidence type="ECO:0000256" key="2">
    <source>
        <dbReference type="ARBA" id="ARBA00007404"/>
    </source>
</evidence>
<name>A0A5J4KWR1_9ZZZZ</name>
<dbReference type="CDD" id="cd11363">
    <property type="entry name" value="RNase_PH_PNPase_1"/>
    <property type="match status" value="1"/>
</dbReference>
<dbReference type="CDD" id="cd04472">
    <property type="entry name" value="S1_PNPase"/>
    <property type="match status" value="1"/>
</dbReference>
<dbReference type="InterPro" id="IPR004088">
    <property type="entry name" value="KH_dom_type_1"/>
</dbReference>
<dbReference type="EC" id="2.7.7.8" evidence="3"/>
<dbReference type="HAMAP" id="MF_01595">
    <property type="entry name" value="PNPase"/>
    <property type="match status" value="1"/>
</dbReference>
<dbReference type="InterPro" id="IPR012340">
    <property type="entry name" value="NA-bd_OB-fold"/>
</dbReference>
<dbReference type="Gene3D" id="3.30.230.70">
    <property type="entry name" value="GHMP Kinase, N-terminal domain"/>
    <property type="match status" value="2"/>
</dbReference>
<keyword evidence="8" id="KW-0460">Magnesium</keyword>
<evidence type="ECO:0000256" key="7">
    <source>
        <dbReference type="ARBA" id="ARBA00022723"/>
    </source>
</evidence>
<dbReference type="CDD" id="cd02393">
    <property type="entry name" value="KH-I_PNPase"/>
    <property type="match status" value="1"/>
</dbReference>
<dbReference type="GO" id="GO:0000175">
    <property type="term" value="F:3'-5'-RNA exonuclease activity"/>
    <property type="evidence" value="ECO:0007669"/>
    <property type="project" value="TreeGrafter"/>
</dbReference>
<dbReference type="NCBIfam" id="TIGR03591">
    <property type="entry name" value="polynuc_phos"/>
    <property type="match status" value="1"/>
</dbReference>
<dbReference type="Gene3D" id="3.30.1370.10">
    <property type="entry name" value="K Homology domain, type 1"/>
    <property type="match status" value="1"/>
</dbReference>
<dbReference type="FunFam" id="3.30.230.70:FF:000001">
    <property type="entry name" value="Polyribonucleotide nucleotidyltransferase"/>
    <property type="match status" value="1"/>
</dbReference>
<evidence type="ECO:0000259" key="10">
    <source>
        <dbReference type="PROSITE" id="PS50126"/>
    </source>
</evidence>
<dbReference type="InterPro" id="IPR027408">
    <property type="entry name" value="PNPase/RNase_PH_dom_sf"/>
</dbReference>
<dbReference type="FunFam" id="2.40.50.140:FF:000023">
    <property type="entry name" value="Polyribonucleotide nucleotidyltransferase"/>
    <property type="match status" value="1"/>
</dbReference>
<evidence type="ECO:0000256" key="8">
    <source>
        <dbReference type="ARBA" id="ARBA00022842"/>
    </source>
</evidence>
<dbReference type="GO" id="GO:0006402">
    <property type="term" value="P:mRNA catabolic process"/>
    <property type="evidence" value="ECO:0007669"/>
    <property type="project" value="InterPro"/>
</dbReference>
<keyword evidence="9" id="KW-0694">RNA-binding</keyword>
<dbReference type="GO" id="GO:0046872">
    <property type="term" value="F:metal ion binding"/>
    <property type="evidence" value="ECO:0007669"/>
    <property type="project" value="UniProtKB-KW"/>
</dbReference>
<keyword evidence="4" id="KW-0963">Cytoplasm</keyword>
<keyword evidence="6" id="KW-0548">Nucleotidyltransferase</keyword>
<dbReference type="InterPro" id="IPR020568">
    <property type="entry name" value="Ribosomal_Su5_D2-typ_SF"/>
</dbReference>
<dbReference type="GO" id="GO:0006396">
    <property type="term" value="P:RNA processing"/>
    <property type="evidence" value="ECO:0007669"/>
    <property type="project" value="InterPro"/>
</dbReference>
<dbReference type="SUPFAM" id="SSF54211">
    <property type="entry name" value="Ribosomal protein S5 domain 2-like"/>
    <property type="match status" value="2"/>
</dbReference>
<accession>A0A5J4KWR1</accession>
<dbReference type="InterPro" id="IPR003029">
    <property type="entry name" value="S1_domain"/>
</dbReference>
<comment type="subcellular location">
    <subcellularLocation>
        <location evidence="1">Cytoplasm</location>
    </subcellularLocation>
</comment>
<comment type="caution">
    <text evidence="11">The sequence shown here is derived from an EMBL/GenBank/DDBJ whole genome shotgun (WGS) entry which is preliminary data.</text>
</comment>
<protein>
    <recommendedName>
        <fullName evidence="3">polyribonucleotide nucleotidyltransferase</fullName>
        <ecNumber evidence="3">2.7.7.8</ecNumber>
    </recommendedName>
</protein>
<dbReference type="InterPro" id="IPR004087">
    <property type="entry name" value="KH_dom"/>
</dbReference>
<dbReference type="PROSITE" id="PS50126">
    <property type="entry name" value="S1"/>
    <property type="match status" value="1"/>
</dbReference>
<dbReference type="NCBIfam" id="NF008805">
    <property type="entry name" value="PRK11824.1"/>
    <property type="match status" value="1"/>
</dbReference>
<dbReference type="GO" id="GO:0004654">
    <property type="term" value="F:polyribonucleotide nucleotidyltransferase activity"/>
    <property type="evidence" value="ECO:0007669"/>
    <property type="project" value="UniProtKB-EC"/>
</dbReference>
<keyword evidence="5 11" id="KW-0808">Transferase</keyword>
<feature type="domain" description="S1 motif" evidence="10">
    <location>
        <begin position="631"/>
        <end position="699"/>
    </location>
</feature>